<feature type="chain" id="PRO_5040988161" evidence="9">
    <location>
        <begin position="32"/>
        <end position="402"/>
    </location>
</feature>
<dbReference type="InterPro" id="IPR048327">
    <property type="entry name" value="Dyp_perox_N"/>
</dbReference>
<sequence length="402" mass="43199">MTERFAVNRRHLLTGGAAALAAGAALTQCSAAQSATPATGFGSSVEPFFGPHQAGVSTAPQAHALFLALDLRSDGSRSARDALAAVLRLWTADAARLTQGRPALADTEPELAQRPARLTVTVGLGPTAFDRTGLAGMRPPTAAEPPAFRTDWLDPRFCGGDLLLQICADDPVAVSHASRVLLKNVRTMTTQRWRQRGFRNAHGADPSGATMRNLMGQLDGTANLHDDAAFDRLVWDDGEARRWFAGGTVLVLRRVRAEMDTWDELDRASKELVVGRRLDTGAPLTGEHETDEPDLAATAGGIPVIPPNSHVALARHRNDGEQFLRRPYNYDDPPAAGRTTDSGLLFAAYQRDPATQFVPVQRRLAEADALNEWTTTVGSATFAVLPGVAEGEYLGQELLESR</sequence>
<dbReference type="InterPro" id="IPR006311">
    <property type="entry name" value="TAT_signal"/>
</dbReference>
<proteinExistence type="inferred from homology"/>
<dbReference type="EMBL" id="JACKSJ010000051">
    <property type="protein sequence ID" value="MCV7169601.1"/>
    <property type="molecule type" value="Genomic_DNA"/>
</dbReference>
<evidence type="ECO:0000256" key="4">
    <source>
        <dbReference type="ARBA" id="ARBA00022723"/>
    </source>
</evidence>
<evidence type="ECO:0000256" key="2">
    <source>
        <dbReference type="ARBA" id="ARBA00022559"/>
    </source>
</evidence>
<reference evidence="12" key="1">
    <citation type="submission" date="2020-07" db="EMBL/GenBank/DDBJ databases">
        <authorList>
            <person name="Pettersson B.M.F."/>
            <person name="Behra P.R.K."/>
            <person name="Ramesh M."/>
            <person name="Das S."/>
            <person name="Dasgupta S."/>
            <person name="Kirsebom L.A."/>
        </authorList>
    </citation>
    <scope>NUCLEOTIDE SEQUENCE</scope>
    <source>
        <strain evidence="12">DSM 44615</strain>
    </source>
</reference>
<accession>A0A9X2YLS4</accession>
<dbReference type="Pfam" id="PF20628">
    <property type="entry name" value="Dyp_perox_C"/>
    <property type="match status" value="1"/>
</dbReference>
<dbReference type="GO" id="GO:0046872">
    <property type="term" value="F:metal ion binding"/>
    <property type="evidence" value="ECO:0007669"/>
    <property type="project" value="UniProtKB-KW"/>
</dbReference>
<keyword evidence="7" id="KW-0408">Iron</keyword>
<evidence type="ECO:0000259" key="10">
    <source>
        <dbReference type="Pfam" id="PF04261"/>
    </source>
</evidence>
<comment type="similarity">
    <text evidence="8">Belongs to the DyP-type peroxidase family.</text>
</comment>
<feature type="domain" description="Dyp-type peroxidase C-terminal" evidence="11">
    <location>
        <begin position="211"/>
        <end position="388"/>
    </location>
</feature>
<evidence type="ECO:0000259" key="11">
    <source>
        <dbReference type="Pfam" id="PF20628"/>
    </source>
</evidence>
<evidence type="ECO:0000256" key="5">
    <source>
        <dbReference type="ARBA" id="ARBA00022729"/>
    </source>
</evidence>
<evidence type="ECO:0000256" key="9">
    <source>
        <dbReference type="SAM" id="SignalP"/>
    </source>
</evidence>
<keyword evidence="13" id="KW-1185">Reference proteome</keyword>
<dbReference type="Proteomes" id="UP001140293">
    <property type="component" value="Unassembled WGS sequence"/>
</dbReference>
<comment type="caution">
    <text evidence="12">The sequence shown here is derived from an EMBL/GenBank/DDBJ whole genome shotgun (WGS) entry which is preliminary data.</text>
</comment>
<evidence type="ECO:0000313" key="12">
    <source>
        <dbReference type="EMBL" id="MCV7169601.1"/>
    </source>
</evidence>
<dbReference type="PANTHER" id="PTHR30521">
    <property type="entry name" value="DEFERROCHELATASE/PEROXIDASE"/>
    <property type="match status" value="1"/>
</dbReference>
<dbReference type="PROSITE" id="PS51318">
    <property type="entry name" value="TAT"/>
    <property type="match status" value="1"/>
</dbReference>
<dbReference type="SUPFAM" id="SSF54909">
    <property type="entry name" value="Dimeric alpha+beta barrel"/>
    <property type="match status" value="1"/>
</dbReference>
<evidence type="ECO:0000313" key="13">
    <source>
        <dbReference type="Proteomes" id="UP001140293"/>
    </source>
</evidence>
<feature type="domain" description="Dyp-type peroxidase N-terminal" evidence="10">
    <location>
        <begin position="53"/>
        <end position="199"/>
    </location>
</feature>
<dbReference type="Pfam" id="PF04261">
    <property type="entry name" value="Dyp_perox_N"/>
    <property type="match status" value="1"/>
</dbReference>
<dbReference type="GO" id="GO:0005829">
    <property type="term" value="C:cytosol"/>
    <property type="evidence" value="ECO:0007669"/>
    <property type="project" value="TreeGrafter"/>
</dbReference>
<dbReference type="InterPro" id="IPR011008">
    <property type="entry name" value="Dimeric_a/b-barrel"/>
</dbReference>
<evidence type="ECO:0000256" key="1">
    <source>
        <dbReference type="ARBA" id="ARBA00001970"/>
    </source>
</evidence>
<reference evidence="12" key="2">
    <citation type="journal article" date="2022" name="BMC Genomics">
        <title>Comparative genome analysis of mycobacteria focusing on tRNA and non-coding RNA.</title>
        <authorList>
            <person name="Behra P.R.K."/>
            <person name="Pettersson B.M.F."/>
            <person name="Ramesh M."/>
            <person name="Das S."/>
            <person name="Dasgupta S."/>
            <person name="Kirsebom L.A."/>
        </authorList>
    </citation>
    <scope>NUCLEOTIDE SEQUENCE</scope>
    <source>
        <strain evidence="12">DSM 44615</strain>
    </source>
</reference>
<keyword evidence="3" id="KW-0349">Heme</keyword>
<dbReference type="RefSeq" id="WP_264011792.1">
    <property type="nucleotide sequence ID" value="NZ_JACKSJ010000051.1"/>
</dbReference>
<organism evidence="12 13">
    <name type="scientific">[Mycobacterium] manitobense</name>
    <dbReference type="NCBI Taxonomy" id="190147"/>
    <lineage>
        <taxon>Bacteria</taxon>
        <taxon>Bacillati</taxon>
        <taxon>Actinomycetota</taxon>
        <taxon>Actinomycetes</taxon>
        <taxon>Mycobacteriales</taxon>
        <taxon>Mycobacteriaceae</taxon>
        <taxon>Mycolicibacterium</taxon>
    </lineage>
</organism>
<dbReference type="InterPro" id="IPR048328">
    <property type="entry name" value="Dyp_perox_C"/>
</dbReference>
<dbReference type="PROSITE" id="PS51404">
    <property type="entry name" value="DYP_PEROXIDASE"/>
    <property type="match status" value="1"/>
</dbReference>
<evidence type="ECO:0000256" key="8">
    <source>
        <dbReference type="ARBA" id="ARBA00025737"/>
    </source>
</evidence>
<dbReference type="PANTHER" id="PTHR30521:SF4">
    <property type="entry name" value="DEFERROCHELATASE"/>
    <property type="match status" value="1"/>
</dbReference>
<keyword evidence="4" id="KW-0479">Metal-binding</keyword>
<evidence type="ECO:0000256" key="6">
    <source>
        <dbReference type="ARBA" id="ARBA00023002"/>
    </source>
</evidence>
<comment type="cofactor">
    <cofactor evidence="1">
        <name>heme b</name>
        <dbReference type="ChEBI" id="CHEBI:60344"/>
    </cofactor>
</comment>
<protein>
    <submittedName>
        <fullName evidence="12">Dyp-type peroxidase</fullName>
    </submittedName>
</protein>
<evidence type="ECO:0000256" key="3">
    <source>
        <dbReference type="ARBA" id="ARBA00022617"/>
    </source>
</evidence>
<dbReference type="AlphaFoldDB" id="A0A9X2YLS4"/>
<keyword evidence="5 9" id="KW-0732">Signal</keyword>
<dbReference type="InterPro" id="IPR006314">
    <property type="entry name" value="Dyp_peroxidase"/>
</dbReference>
<feature type="signal peptide" evidence="9">
    <location>
        <begin position="1"/>
        <end position="31"/>
    </location>
</feature>
<keyword evidence="2 12" id="KW-0575">Peroxidase</keyword>
<dbReference type="GO" id="GO:0004601">
    <property type="term" value="F:peroxidase activity"/>
    <property type="evidence" value="ECO:0007669"/>
    <property type="project" value="UniProtKB-KW"/>
</dbReference>
<gene>
    <name evidence="12" type="ORF">H7I41_06660</name>
</gene>
<name>A0A9X2YLS4_9MYCO</name>
<keyword evidence="6" id="KW-0560">Oxidoreductase</keyword>
<dbReference type="GO" id="GO:0020037">
    <property type="term" value="F:heme binding"/>
    <property type="evidence" value="ECO:0007669"/>
    <property type="project" value="InterPro"/>
</dbReference>
<evidence type="ECO:0000256" key="7">
    <source>
        <dbReference type="ARBA" id="ARBA00023004"/>
    </source>
</evidence>
<dbReference type="NCBIfam" id="TIGR01413">
    <property type="entry name" value="Dyp_perox_fam"/>
    <property type="match status" value="1"/>
</dbReference>